<dbReference type="PANTHER" id="PTHR43806">
    <property type="entry name" value="PEPTIDASE S8"/>
    <property type="match status" value="1"/>
</dbReference>
<keyword evidence="2 5" id="KW-0645">Protease</keyword>
<organism evidence="7 8">
    <name type="scientific">Bailinhaonella thermotolerans</name>
    <dbReference type="NCBI Taxonomy" id="1070861"/>
    <lineage>
        <taxon>Bacteria</taxon>
        <taxon>Bacillati</taxon>
        <taxon>Actinomycetota</taxon>
        <taxon>Actinomycetes</taxon>
        <taxon>Streptosporangiales</taxon>
        <taxon>Streptosporangiaceae</taxon>
        <taxon>Bailinhaonella</taxon>
    </lineage>
</organism>
<dbReference type="Proteomes" id="UP000265768">
    <property type="component" value="Unassembled WGS sequence"/>
</dbReference>
<comment type="similarity">
    <text evidence="1 5">Belongs to the peptidase S8 family.</text>
</comment>
<dbReference type="InterPro" id="IPR050131">
    <property type="entry name" value="Peptidase_S8_subtilisin-like"/>
</dbReference>
<sequence>MTLFPRHPDIVRIESSPGRPALVRRDQLLIAPGAPSEAADRWTESRHDLPGVTLLRLRPAAGVDVCELAVSLRPAVPGASPNHVMTGQPGYWGGPAHPPAPAGPVPGPVPAAARREVTVGLLDTGLSPHPWYGTAAWFTEQREGIREVLDADRDHKLDAQAGHGTFAAGLLLRRHAGAHLRVRRVLGSDGVGDELGVLRGIGELRAWSRATGRPVDLVNLSLGGHTFDDQPPPLLARALDGVVAVAAAGNGGASRPFWPAALPGVIGVGALDATGLRRAAFSNHGPWVAACARGEDLTSSFVWYDGGFAGYARWSGTSFAAATVSGVIAAHAAVHGIDARAAAADLLSGGEKVPGLGVRLGR</sequence>
<evidence type="ECO:0000256" key="4">
    <source>
        <dbReference type="ARBA" id="ARBA00022825"/>
    </source>
</evidence>
<dbReference type="OrthoDB" id="5177045at2"/>
<comment type="caution">
    <text evidence="7">The sequence shown here is derived from an EMBL/GenBank/DDBJ whole genome shotgun (WGS) entry which is preliminary data.</text>
</comment>
<dbReference type="GO" id="GO:0006508">
    <property type="term" value="P:proteolysis"/>
    <property type="evidence" value="ECO:0007669"/>
    <property type="project" value="UniProtKB-KW"/>
</dbReference>
<dbReference type="InterPro" id="IPR000209">
    <property type="entry name" value="Peptidase_S8/S53_dom"/>
</dbReference>
<dbReference type="SUPFAM" id="SSF52743">
    <property type="entry name" value="Subtilisin-like"/>
    <property type="match status" value="1"/>
</dbReference>
<gene>
    <name evidence="7" type="ORF">D5H75_08090</name>
</gene>
<proteinExistence type="inferred from homology"/>
<evidence type="ECO:0000256" key="2">
    <source>
        <dbReference type="ARBA" id="ARBA00022670"/>
    </source>
</evidence>
<dbReference type="AlphaFoldDB" id="A0A3A4BSU6"/>
<keyword evidence="3 5" id="KW-0378">Hydrolase</keyword>
<dbReference type="GO" id="GO:0004252">
    <property type="term" value="F:serine-type endopeptidase activity"/>
    <property type="evidence" value="ECO:0007669"/>
    <property type="project" value="UniProtKB-UniRule"/>
</dbReference>
<protein>
    <submittedName>
        <fullName evidence="7">Peptidase S8 and S53 subtilisin kexin sedolisin</fullName>
    </submittedName>
</protein>
<evidence type="ECO:0000256" key="5">
    <source>
        <dbReference type="PROSITE-ProRule" id="PRU01240"/>
    </source>
</evidence>
<dbReference type="CDD" id="cd00306">
    <property type="entry name" value="Peptidases_S8_S53"/>
    <property type="match status" value="1"/>
</dbReference>
<evidence type="ECO:0000313" key="7">
    <source>
        <dbReference type="EMBL" id="RJL34386.1"/>
    </source>
</evidence>
<dbReference type="Gene3D" id="3.40.50.200">
    <property type="entry name" value="Peptidase S8/S53 domain"/>
    <property type="match status" value="1"/>
</dbReference>
<dbReference type="InterPro" id="IPR036852">
    <property type="entry name" value="Peptidase_S8/S53_dom_sf"/>
</dbReference>
<evidence type="ECO:0000256" key="1">
    <source>
        <dbReference type="ARBA" id="ARBA00011073"/>
    </source>
</evidence>
<evidence type="ECO:0000256" key="3">
    <source>
        <dbReference type="ARBA" id="ARBA00022801"/>
    </source>
</evidence>
<feature type="active site" description="Charge relay system" evidence="5">
    <location>
        <position position="318"/>
    </location>
</feature>
<evidence type="ECO:0000259" key="6">
    <source>
        <dbReference type="Pfam" id="PF00082"/>
    </source>
</evidence>
<reference evidence="7 8" key="1">
    <citation type="submission" date="2018-09" db="EMBL/GenBank/DDBJ databases">
        <title>YIM 75507 draft genome.</title>
        <authorList>
            <person name="Tang S."/>
            <person name="Feng Y."/>
        </authorList>
    </citation>
    <scope>NUCLEOTIDE SEQUENCE [LARGE SCALE GENOMIC DNA]</scope>
    <source>
        <strain evidence="7 8">YIM 75507</strain>
    </source>
</reference>
<feature type="active site" description="Charge relay system" evidence="5">
    <location>
        <position position="163"/>
    </location>
</feature>
<dbReference type="EMBL" id="QZEY01000002">
    <property type="protein sequence ID" value="RJL34386.1"/>
    <property type="molecule type" value="Genomic_DNA"/>
</dbReference>
<feature type="active site" description="Charge relay system" evidence="5">
    <location>
        <position position="123"/>
    </location>
</feature>
<name>A0A3A4BSU6_9ACTN</name>
<keyword evidence="4 5" id="KW-0720">Serine protease</keyword>
<keyword evidence="8" id="KW-1185">Reference proteome</keyword>
<dbReference type="RefSeq" id="WP_119925687.1">
    <property type="nucleotide sequence ID" value="NZ_QZEY01000002.1"/>
</dbReference>
<evidence type="ECO:0000313" key="8">
    <source>
        <dbReference type="Proteomes" id="UP000265768"/>
    </source>
</evidence>
<dbReference type="Pfam" id="PF00082">
    <property type="entry name" value="Peptidase_S8"/>
    <property type="match status" value="1"/>
</dbReference>
<accession>A0A3A4BSU6</accession>
<dbReference type="PANTHER" id="PTHR43806:SF11">
    <property type="entry name" value="CEREVISIN-RELATED"/>
    <property type="match status" value="1"/>
</dbReference>
<feature type="domain" description="Peptidase S8/S53" evidence="6">
    <location>
        <begin position="115"/>
        <end position="330"/>
    </location>
</feature>
<dbReference type="PROSITE" id="PS51892">
    <property type="entry name" value="SUBTILASE"/>
    <property type="match status" value="1"/>
</dbReference>